<feature type="compositionally biased region" description="Basic and acidic residues" evidence="1">
    <location>
        <begin position="48"/>
        <end position="71"/>
    </location>
</feature>
<proteinExistence type="predicted"/>
<feature type="region of interest" description="Disordered" evidence="1">
    <location>
        <begin position="21"/>
        <end position="73"/>
    </location>
</feature>
<feature type="compositionally biased region" description="Basic and acidic residues" evidence="1">
    <location>
        <begin position="531"/>
        <end position="549"/>
    </location>
</feature>
<feature type="compositionally biased region" description="Basic and acidic residues" evidence="1">
    <location>
        <begin position="406"/>
        <end position="418"/>
    </location>
</feature>
<feature type="region of interest" description="Disordered" evidence="1">
    <location>
        <begin position="529"/>
        <end position="549"/>
    </location>
</feature>
<keyword evidence="3" id="KW-1185">Reference proteome</keyword>
<gene>
    <name evidence="2" type="ORF">C0Q70_20840</name>
</gene>
<feature type="region of interest" description="Disordered" evidence="1">
    <location>
        <begin position="371"/>
        <end position="472"/>
    </location>
</feature>
<name>A0A2T7NAV2_POMCA</name>
<feature type="region of interest" description="Disordered" evidence="1">
    <location>
        <begin position="238"/>
        <end position="278"/>
    </location>
</feature>
<evidence type="ECO:0000313" key="3">
    <source>
        <dbReference type="Proteomes" id="UP000245119"/>
    </source>
</evidence>
<accession>A0A2T7NAV2</accession>
<feature type="compositionally biased region" description="Polar residues" evidence="1">
    <location>
        <begin position="255"/>
        <end position="272"/>
    </location>
</feature>
<comment type="caution">
    <text evidence="2">The sequence shown here is derived from an EMBL/GenBank/DDBJ whole genome shotgun (WGS) entry which is preliminary data.</text>
</comment>
<feature type="compositionally biased region" description="Polar residues" evidence="1">
    <location>
        <begin position="460"/>
        <end position="472"/>
    </location>
</feature>
<feature type="compositionally biased region" description="Basic and acidic residues" evidence="1">
    <location>
        <begin position="244"/>
        <end position="253"/>
    </location>
</feature>
<protein>
    <submittedName>
        <fullName evidence="2">Uncharacterized protein</fullName>
    </submittedName>
</protein>
<feature type="compositionally biased region" description="Polar residues" evidence="1">
    <location>
        <begin position="393"/>
        <end position="404"/>
    </location>
</feature>
<dbReference type="AlphaFoldDB" id="A0A2T7NAV2"/>
<dbReference type="EMBL" id="PZQS01000014">
    <property type="protein sequence ID" value="PVD18291.1"/>
    <property type="molecule type" value="Genomic_DNA"/>
</dbReference>
<organism evidence="2 3">
    <name type="scientific">Pomacea canaliculata</name>
    <name type="common">Golden apple snail</name>
    <dbReference type="NCBI Taxonomy" id="400727"/>
    <lineage>
        <taxon>Eukaryota</taxon>
        <taxon>Metazoa</taxon>
        <taxon>Spiralia</taxon>
        <taxon>Lophotrochozoa</taxon>
        <taxon>Mollusca</taxon>
        <taxon>Gastropoda</taxon>
        <taxon>Caenogastropoda</taxon>
        <taxon>Architaenioglossa</taxon>
        <taxon>Ampullarioidea</taxon>
        <taxon>Ampullariidae</taxon>
        <taxon>Pomacea</taxon>
    </lineage>
</organism>
<feature type="compositionally biased region" description="Polar residues" evidence="1">
    <location>
        <begin position="419"/>
        <end position="443"/>
    </location>
</feature>
<feature type="compositionally biased region" description="Basic and acidic residues" evidence="1">
    <location>
        <begin position="21"/>
        <end position="39"/>
    </location>
</feature>
<evidence type="ECO:0000256" key="1">
    <source>
        <dbReference type="SAM" id="MobiDB-lite"/>
    </source>
</evidence>
<dbReference type="Proteomes" id="UP000245119">
    <property type="component" value="Linkage Group LG14"/>
</dbReference>
<sequence length="549" mass="60441">MSTSSDADSCRHVLEEGVTRGDCHKCSEKAGGKAEKDTAQDTGSSHDPWSDKVTRVKQEMEEENGDPRKELTQLPPSFISKEWSYLCEVDLPQQPANFRVDDSSQTSDVEKKNVFIEDRIEGTSSECLNNSLVHRHKKTDVDVTVFLAIEQADDVAYNKRITTESLGVRDKDNAPSYIDKETNTNTLRDLQENNWQSVGWSETAFSKTLASPGASTASLKHIHTETFRGNVGRKVIQSPVSGKCTKDSGEKSLRSGGSSASWQGRQEANNQADIRDDKNVRGSTVLEALGDDLSKSTLKDCVDEENADDMKLSKQCFTGQSSSLVISDQPVSLSLEPSTHPSVLPVFSQLGFQGKSLRSENDGFTSTSALVQRSLGRRKQVNPRQRPARGQLSLPQHISVTQSEDAPMKSDNDSETKTNKNGTGPGRQSQGIRRRSTSVSQDTKFPHSNVLKSKQRESAVQHSSAPTGMSSLNESATRFIVPVLQSPSLPLQSPFHPSRPSPSPFQKINSGLPLSPFCFQSSVEANCQARQRQEQEEPRISLDKDDRMN</sequence>
<evidence type="ECO:0000313" key="2">
    <source>
        <dbReference type="EMBL" id="PVD18291.1"/>
    </source>
</evidence>
<reference evidence="2 3" key="1">
    <citation type="submission" date="2018-04" db="EMBL/GenBank/DDBJ databases">
        <title>The genome of golden apple snail Pomacea canaliculata provides insight into stress tolerance and invasive adaptation.</title>
        <authorList>
            <person name="Liu C."/>
            <person name="Liu B."/>
            <person name="Ren Y."/>
            <person name="Zhang Y."/>
            <person name="Wang H."/>
            <person name="Li S."/>
            <person name="Jiang F."/>
            <person name="Yin L."/>
            <person name="Zhang G."/>
            <person name="Qian W."/>
            <person name="Fan W."/>
        </authorList>
    </citation>
    <scope>NUCLEOTIDE SEQUENCE [LARGE SCALE GENOMIC DNA]</scope>
    <source>
        <strain evidence="2">SZHN2017</strain>
        <tissue evidence="2">Muscle</tissue>
    </source>
</reference>